<dbReference type="AlphaFoldDB" id="A0A4S3ZUI9"/>
<reference evidence="1 2" key="1">
    <citation type="submission" date="2019-04" db="EMBL/GenBank/DDBJ databases">
        <title>Flavobacterium sp. nov. isolated from construction timber.</title>
        <authorList>
            <person name="Lin S.-Y."/>
            <person name="Chang C.-T."/>
            <person name="Young C.-C."/>
        </authorList>
    </citation>
    <scope>NUCLEOTIDE SEQUENCE [LARGE SCALE GENOMIC DNA]</scope>
    <source>
        <strain evidence="1 2">CC-CTC003</strain>
    </source>
</reference>
<keyword evidence="2" id="KW-1185">Reference proteome</keyword>
<dbReference type="RefSeq" id="WP_136403404.1">
    <property type="nucleotide sequence ID" value="NZ_SSNZ01000005.1"/>
</dbReference>
<name>A0A4S3ZUI9_9FLAO</name>
<dbReference type="Proteomes" id="UP000307507">
    <property type="component" value="Unassembled WGS sequence"/>
</dbReference>
<evidence type="ECO:0008006" key="3">
    <source>
        <dbReference type="Google" id="ProtNLM"/>
    </source>
</evidence>
<accession>A0A4S3ZUI9</accession>
<dbReference type="EMBL" id="SSNZ01000005">
    <property type="protein sequence ID" value="THF49396.1"/>
    <property type="molecule type" value="Genomic_DNA"/>
</dbReference>
<sequence>MNIDKTLDHKYDIQILEELKQECEIYYYPGASTQSGKDGVIVQVNPEQGKTWIGIFAFGNVSKDGFSGVYTTPHTNKLCVVSNGAGYIVSSDNPKDWEEIKSIPIIDARISKAQELIIFADYTELIAYNDRGVKWKTKRLSWDNLKIIELSNSYIKGEYYDIRSEANEFFEVDLVSGASKGGVE</sequence>
<evidence type="ECO:0000313" key="2">
    <source>
        <dbReference type="Proteomes" id="UP000307507"/>
    </source>
</evidence>
<evidence type="ECO:0000313" key="1">
    <source>
        <dbReference type="EMBL" id="THF49396.1"/>
    </source>
</evidence>
<proteinExistence type="predicted"/>
<comment type="caution">
    <text evidence="1">The sequence shown here is derived from an EMBL/GenBank/DDBJ whole genome shotgun (WGS) entry which is preliminary data.</text>
</comment>
<organism evidence="1 2">
    <name type="scientific">Flavobacterium supellecticarium</name>
    <dbReference type="NCBI Taxonomy" id="2565924"/>
    <lineage>
        <taxon>Bacteria</taxon>
        <taxon>Pseudomonadati</taxon>
        <taxon>Bacteroidota</taxon>
        <taxon>Flavobacteriia</taxon>
        <taxon>Flavobacteriales</taxon>
        <taxon>Flavobacteriaceae</taxon>
        <taxon>Flavobacterium</taxon>
    </lineage>
</organism>
<gene>
    <name evidence="1" type="ORF">E6C50_11635</name>
</gene>
<dbReference type="OrthoDB" id="8449305at2"/>
<protein>
    <recommendedName>
        <fullName evidence="3">PQQ-like domain-containing protein</fullName>
    </recommendedName>
</protein>